<organism evidence="2 3">
    <name type="scientific">Ogataea philodendri</name>
    <dbReference type="NCBI Taxonomy" id="1378263"/>
    <lineage>
        <taxon>Eukaryota</taxon>
        <taxon>Fungi</taxon>
        <taxon>Dikarya</taxon>
        <taxon>Ascomycota</taxon>
        <taxon>Saccharomycotina</taxon>
        <taxon>Pichiomycetes</taxon>
        <taxon>Pichiales</taxon>
        <taxon>Pichiaceae</taxon>
        <taxon>Ogataea</taxon>
    </lineage>
</organism>
<evidence type="ECO:0000313" key="2">
    <source>
        <dbReference type="EMBL" id="KAH3665848.1"/>
    </source>
</evidence>
<dbReference type="RefSeq" id="XP_046061052.1">
    <property type="nucleotide sequence ID" value="XM_046205071.1"/>
</dbReference>
<evidence type="ECO:0000313" key="3">
    <source>
        <dbReference type="Proteomes" id="UP000769157"/>
    </source>
</evidence>
<gene>
    <name evidence="2" type="ORF">OGAPHI_004036</name>
</gene>
<feature type="region of interest" description="Disordered" evidence="1">
    <location>
        <begin position="68"/>
        <end position="87"/>
    </location>
</feature>
<evidence type="ECO:0000256" key="1">
    <source>
        <dbReference type="SAM" id="MobiDB-lite"/>
    </source>
</evidence>
<keyword evidence="3" id="KW-1185">Reference proteome</keyword>
<sequence>MIRDLGDIWCVSLGFLRLNGSLRLVGGWRESNGIDPVGVRFQGGHTLTLSVPQLNRLVSGSRNNLSGVGGNGNRQDIGSVTNKSTKTSTIVESPKSQGLIPRGRNGILSVSRDVTVLNNVGVSLEGLLGHTIVVLVSG</sequence>
<feature type="compositionally biased region" description="Polar residues" evidence="1">
    <location>
        <begin position="73"/>
        <end position="87"/>
    </location>
</feature>
<protein>
    <submittedName>
        <fullName evidence="2">Uncharacterized protein</fullName>
    </submittedName>
</protein>
<dbReference type="GeneID" id="70236001"/>
<reference evidence="2" key="2">
    <citation type="submission" date="2021-01" db="EMBL/GenBank/DDBJ databases">
        <authorList>
            <person name="Schikora-Tamarit M.A."/>
        </authorList>
    </citation>
    <scope>NUCLEOTIDE SEQUENCE</scope>
    <source>
        <strain evidence="2">CBS6075</strain>
    </source>
</reference>
<name>A0A9P8P5F3_9ASCO</name>
<dbReference type="AlphaFoldDB" id="A0A9P8P5F3"/>
<dbReference type="Proteomes" id="UP000769157">
    <property type="component" value="Unassembled WGS sequence"/>
</dbReference>
<reference evidence="2" key="1">
    <citation type="journal article" date="2021" name="Open Biol.">
        <title>Shared evolutionary footprints suggest mitochondrial oxidative damage underlies multiple complex I losses in fungi.</title>
        <authorList>
            <person name="Schikora-Tamarit M.A."/>
            <person name="Marcet-Houben M."/>
            <person name="Nosek J."/>
            <person name="Gabaldon T."/>
        </authorList>
    </citation>
    <scope>NUCLEOTIDE SEQUENCE</scope>
    <source>
        <strain evidence="2">CBS6075</strain>
    </source>
</reference>
<dbReference type="EMBL" id="JAEUBE010000295">
    <property type="protein sequence ID" value="KAH3665848.1"/>
    <property type="molecule type" value="Genomic_DNA"/>
</dbReference>
<comment type="caution">
    <text evidence="2">The sequence shown here is derived from an EMBL/GenBank/DDBJ whole genome shotgun (WGS) entry which is preliminary data.</text>
</comment>
<proteinExistence type="predicted"/>
<accession>A0A9P8P5F3</accession>
<dbReference type="OrthoDB" id="10610043at2759"/>